<gene>
    <name evidence="5" type="primary">SNX19</name>
    <name evidence="5" type="ORF">AWC38_SpisGene702</name>
</gene>
<accession>A0A2B4SZ14</accession>
<feature type="compositionally biased region" description="Basic and acidic residues" evidence="2">
    <location>
        <begin position="1338"/>
        <end position="1350"/>
    </location>
</feature>
<dbReference type="PROSITE" id="PS51207">
    <property type="entry name" value="PXA"/>
    <property type="match status" value="1"/>
</dbReference>
<dbReference type="STRING" id="50429.A0A2B4SZ14"/>
<comment type="similarity">
    <text evidence="1">Belongs to the sorting nexin family.</text>
</comment>
<feature type="region of interest" description="Disordered" evidence="2">
    <location>
        <begin position="1329"/>
        <end position="1352"/>
    </location>
</feature>
<dbReference type="InterPro" id="IPR013937">
    <property type="entry name" value="Sorting_nexin_C"/>
</dbReference>
<reference evidence="6" key="1">
    <citation type="journal article" date="2017" name="bioRxiv">
        <title>Comparative analysis of the genomes of Stylophora pistillata and Acropora digitifera provides evidence for extensive differences between species of corals.</title>
        <authorList>
            <person name="Voolstra C.R."/>
            <person name="Li Y."/>
            <person name="Liew Y.J."/>
            <person name="Baumgarten S."/>
            <person name="Zoccola D."/>
            <person name="Flot J.-F."/>
            <person name="Tambutte S."/>
            <person name="Allemand D."/>
            <person name="Aranda M."/>
        </authorList>
    </citation>
    <scope>NUCLEOTIDE SEQUENCE [LARGE SCALE GENOMIC DNA]</scope>
</reference>
<feature type="domain" description="PX" evidence="3">
    <location>
        <begin position="845"/>
        <end position="1010"/>
    </location>
</feature>
<dbReference type="Pfam" id="PF08628">
    <property type="entry name" value="Nexin_C"/>
    <property type="match status" value="1"/>
</dbReference>
<evidence type="ECO:0000256" key="2">
    <source>
        <dbReference type="SAM" id="MobiDB-lite"/>
    </source>
</evidence>
<feature type="region of interest" description="Disordered" evidence="2">
    <location>
        <begin position="273"/>
        <end position="360"/>
    </location>
</feature>
<dbReference type="EMBL" id="LSMT01000004">
    <property type="protein sequence ID" value="PFX34399.1"/>
    <property type="molecule type" value="Genomic_DNA"/>
</dbReference>
<dbReference type="OrthoDB" id="5772781at2759"/>
<evidence type="ECO:0000313" key="6">
    <source>
        <dbReference type="Proteomes" id="UP000225706"/>
    </source>
</evidence>
<protein>
    <submittedName>
        <fullName evidence="5">Sorting nexin-19</fullName>
    </submittedName>
</protein>
<dbReference type="SUPFAM" id="SSF64268">
    <property type="entry name" value="PX domain"/>
    <property type="match status" value="1"/>
</dbReference>
<feature type="region of interest" description="Disordered" evidence="2">
    <location>
        <begin position="1160"/>
        <end position="1179"/>
    </location>
</feature>
<dbReference type="PANTHER" id="PTHR22775">
    <property type="entry name" value="SORTING NEXIN"/>
    <property type="match status" value="1"/>
</dbReference>
<evidence type="ECO:0000259" key="3">
    <source>
        <dbReference type="PROSITE" id="PS50195"/>
    </source>
</evidence>
<dbReference type="PANTHER" id="PTHR22775:SF3">
    <property type="entry name" value="SORTING NEXIN-13"/>
    <property type="match status" value="1"/>
</dbReference>
<feature type="region of interest" description="Disordered" evidence="2">
    <location>
        <begin position="1211"/>
        <end position="1248"/>
    </location>
</feature>
<evidence type="ECO:0000256" key="1">
    <source>
        <dbReference type="ARBA" id="ARBA00010883"/>
    </source>
</evidence>
<dbReference type="InterPro" id="IPR036871">
    <property type="entry name" value="PX_dom_sf"/>
</dbReference>
<feature type="domain" description="PXA" evidence="4">
    <location>
        <begin position="91"/>
        <end position="274"/>
    </location>
</feature>
<dbReference type="InterPro" id="IPR003114">
    <property type="entry name" value="Phox_assoc"/>
</dbReference>
<dbReference type="Proteomes" id="UP000225706">
    <property type="component" value="Unassembled WGS sequence"/>
</dbReference>
<dbReference type="SMART" id="SM00313">
    <property type="entry name" value="PXA"/>
    <property type="match status" value="1"/>
</dbReference>
<proteinExistence type="inferred from homology"/>
<dbReference type="GO" id="GO:0035091">
    <property type="term" value="F:phosphatidylinositol binding"/>
    <property type="evidence" value="ECO:0007669"/>
    <property type="project" value="InterPro"/>
</dbReference>
<evidence type="ECO:0000259" key="4">
    <source>
        <dbReference type="PROSITE" id="PS51207"/>
    </source>
</evidence>
<dbReference type="Gene3D" id="3.30.1520.10">
    <property type="entry name" value="Phox-like domain"/>
    <property type="match status" value="1"/>
</dbReference>
<evidence type="ECO:0000313" key="5">
    <source>
        <dbReference type="EMBL" id="PFX34399.1"/>
    </source>
</evidence>
<dbReference type="Pfam" id="PF02194">
    <property type="entry name" value="PXA"/>
    <property type="match status" value="1"/>
</dbReference>
<dbReference type="InterPro" id="IPR001683">
    <property type="entry name" value="PX_dom"/>
</dbReference>
<dbReference type="GO" id="GO:0005769">
    <property type="term" value="C:early endosome"/>
    <property type="evidence" value="ECO:0007669"/>
    <property type="project" value="TreeGrafter"/>
</dbReference>
<dbReference type="Pfam" id="PF00787">
    <property type="entry name" value="PX"/>
    <property type="match status" value="1"/>
</dbReference>
<comment type="caution">
    <text evidence="5">The sequence shown here is derived from an EMBL/GenBank/DDBJ whole genome shotgun (WGS) entry which is preliminary data.</text>
</comment>
<feature type="region of interest" description="Disordered" evidence="2">
    <location>
        <begin position="627"/>
        <end position="652"/>
    </location>
</feature>
<keyword evidence="6" id="KW-1185">Reference proteome</keyword>
<name>A0A2B4SZ14_STYPI</name>
<dbReference type="PROSITE" id="PS50195">
    <property type="entry name" value="PX"/>
    <property type="match status" value="1"/>
</dbReference>
<sequence>MGWFVVFVVLIGVFFAGLSFKSLCLYFIVTSVSFGLTYLFVTNKWGLDGLFEELFKILELFGFGAPHRLENRIPYSPPFTYGYYHHQDEIPRRLEECFKKLIENIIRDFIRSWYKDVGEGEDFISETRDSLEMLCLEGYRRASQIDSHYMIEQALIVFHGHLERFNKAMAIVKAKDPKLRLNISSSQLLCQTYESQLTSKVPSLLNPSEELSYLRNVIDSLLAAMSPKETYGCDTGRFILREILTVQVVVPLVGLLTDPDRISQAVIDILSDDDDTGRNEVGKPVIRGDQPVMENCDEPRNAVKPQIAEKMPTAPVTENTRPDHAKEKPKKEGMKNIPRKESKESIDDPGERFEIMSPRSEENLDFKWSVSSQRQPPVGESQHDNSESFLIISVEENKEEFSKKDRQSPCEGNWSTEVVPPSSIENLTSCGLSSPWGICPSSQDRSFNTHSFEEIKANLSKVEKFGGIGNSLKELTCCHKFEESGNQTVNYHMSKQQNNGDEERDVSEEELFPKVRTRSLSLPGCDELLEDRPNGKLIRSVSVPSKLAIADFNDPRKYFTPNNPKRFCNPQLYGRSFCSSSDSFKSMSSEEELLDGYVERGEEALECFEEVSYSAGSHWSGARQRITKQASFEESQEKQISNSSPGAFASSKDILPINNDRLRSTKKAVQNQKDISDLADIKESSWEGEVKYHPGHGAIPQKKPLRFGFGGHNTESSFGDAFLTAGKKLVNIMKFDSLSSSSAKSTETSSLSGSESLDYTSGIQSKVAAKEDSLHTATYSSISGRRLSRSDAVIQESIDSDGEACYGTPREEHVQEIGDMNKRGETVDGSDMGMVKRMHPSQLITIPSTIVALETSWEPGRNKYTLYKIEYDIRIWNDVYKAAIKEAKNAAKKEMTKRNLYAGNDNLLEDVEISMDVIKRSVPLKRVINRRYREFMELHNRLTGGNLSVYMKDILKPNRKYNLPFGRLDPHVVEGRRELLQHYLWSLIFKPALRSSEDLKQFLGVMGGEQISFIKPSVAQIVSQSVHVPRVDKMLSRQMTKVFDSIKTAFDSVEEEEKVSEECATASSDDVVIPWKLTCYQDGASGKPEIGYGQESTTTESYFLAFLADCEEFTPPTPPSPIQYKNGDEQGGLHFWKEKLAKKVADFDTEEEASLWNTCQSLGPRTAGDGSDNPDGPIPVHCDLQPALEDRGVSFQRECSEAIFKKHLDSKHLPNNSEAPRSLGLAVNQPAPRSKSMEEIASAPSTSKFQFKPQKILEAFGQGNRSESLENLDTLSTSKEKKPGAFKKCLKDNSIPILSANLKKQKITPVGISAENTLSSKESLLHPEDPCLVSKTDQPNDHDSGSHVERSSVAGSDLQCPLSDTILTLLCELLKEHRSWLTIDRVQQAFMASLGGLFEWKIQSGIDDITTDDSWALYLNKLNEAIWPGGKLLDGLETPKSELEKSKTRKEAVHALMNAFPGFIMLLIGPQVYHQTAVNIIDSVQYPQINKFLVYTLLELLFSEFVPEIQDSLQFFRRVTRE</sequence>
<feature type="compositionally biased region" description="Polar residues" evidence="2">
    <location>
        <begin position="627"/>
        <end position="645"/>
    </location>
</feature>
<organism evidence="5 6">
    <name type="scientific">Stylophora pistillata</name>
    <name type="common">Smooth cauliflower coral</name>
    <dbReference type="NCBI Taxonomy" id="50429"/>
    <lineage>
        <taxon>Eukaryota</taxon>
        <taxon>Metazoa</taxon>
        <taxon>Cnidaria</taxon>
        <taxon>Anthozoa</taxon>
        <taxon>Hexacorallia</taxon>
        <taxon>Scleractinia</taxon>
        <taxon>Astrocoeniina</taxon>
        <taxon>Pocilloporidae</taxon>
        <taxon>Stylophora</taxon>
    </lineage>
</organism>
<feature type="compositionally biased region" description="Basic and acidic residues" evidence="2">
    <location>
        <begin position="320"/>
        <end position="360"/>
    </location>
</feature>